<protein>
    <submittedName>
        <fullName evidence="1">Uncharacterized protein</fullName>
    </submittedName>
</protein>
<evidence type="ECO:0000313" key="1">
    <source>
        <dbReference type="EMBL" id="MBB3101075.1"/>
    </source>
</evidence>
<keyword evidence="2" id="KW-1185">Reference proteome</keyword>
<dbReference type="Proteomes" id="UP000590749">
    <property type="component" value="Unassembled WGS sequence"/>
</dbReference>
<organism evidence="1 2">
    <name type="scientific">Actinoplanes campanulatus</name>
    <dbReference type="NCBI Taxonomy" id="113559"/>
    <lineage>
        <taxon>Bacteria</taxon>
        <taxon>Bacillati</taxon>
        <taxon>Actinomycetota</taxon>
        <taxon>Actinomycetes</taxon>
        <taxon>Micromonosporales</taxon>
        <taxon>Micromonosporaceae</taxon>
        <taxon>Actinoplanes</taxon>
    </lineage>
</organism>
<reference evidence="1 2" key="1">
    <citation type="submission" date="2020-08" db="EMBL/GenBank/DDBJ databases">
        <title>Genomic Encyclopedia of Type Strains, Phase III (KMG-III): the genomes of soil and plant-associated and newly described type strains.</title>
        <authorList>
            <person name="Whitman W."/>
        </authorList>
    </citation>
    <scope>NUCLEOTIDE SEQUENCE [LARGE SCALE GENOMIC DNA]</scope>
    <source>
        <strain evidence="1 2">CECT 3287</strain>
    </source>
</reference>
<accession>A0A7W5ARP2</accession>
<sequence length="36" mass="4043">MGQESPEAKCDGDRKAIAVEMNSNCLVYFVIPAWLR</sequence>
<comment type="caution">
    <text evidence="1">The sequence shown here is derived from an EMBL/GenBank/DDBJ whole genome shotgun (WGS) entry which is preliminary data.</text>
</comment>
<evidence type="ECO:0000313" key="2">
    <source>
        <dbReference type="Proteomes" id="UP000590749"/>
    </source>
</evidence>
<proteinExistence type="predicted"/>
<name>A0A7W5ARP2_9ACTN</name>
<dbReference type="AlphaFoldDB" id="A0A7W5ARP2"/>
<dbReference type="EMBL" id="JACHXF010000032">
    <property type="protein sequence ID" value="MBB3101075.1"/>
    <property type="molecule type" value="Genomic_DNA"/>
</dbReference>
<gene>
    <name evidence="1" type="ORF">FHR83_008803</name>
</gene>